<evidence type="ECO:0000313" key="1">
    <source>
        <dbReference type="EMBL" id="MCP1373704.1"/>
    </source>
</evidence>
<dbReference type="EMBL" id="JAMZEK010000001">
    <property type="protein sequence ID" value="MCP1373704.1"/>
    <property type="molecule type" value="Genomic_DNA"/>
</dbReference>
<sequence>MTDYRVKFDFVVHFTNGGSLSAQDFRLDIPGRDIADDALAAYLIQDMRLLMAGRVDIANKQIIAEPHKRGAIAIDGLPRTTVDLTRGQLSAADLLALAKELPLRVVAADGESYKLARLVV</sequence>
<gene>
    <name evidence="1" type="ORF">NC595_06475</name>
</gene>
<organism evidence="1 2">
    <name type="scientific">Dyella lutea</name>
    <dbReference type="NCBI Taxonomy" id="2950441"/>
    <lineage>
        <taxon>Bacteria</taxon>
        <taxon>Pseudomonadati</taxon>
        <taxon>Pseudomonadota</taxon>
        <taxon>Gammaproteobacteria</taxon>
        <taxon>Lysobacterales</taxon>
        <taxon>Rhodanobacteraceae</taxon>
        <taxon>Dyella</taxon>
    </lineage>
</organism>
<evidence type="ECO:0000313" key="2">
    <source>
        <dbReference type="Proteomes" id="UP001204615"/>
    </source>
</evidence>
<accession>A0ABT1F8L1</accession>
<keyword evidence="2" id="KW-1185">Reference proteome</keyword>
<name>A0ABT1F8L1_9GAMM</name>
<reference evidence="1 2" key="1">
    <citation type="submission" date="2022-06" db="EMBL/GenBank/DDBJ databases">
        <title>Dyella sp. Sa strain:Sa Genome sequencing.</title>
        <authorList>
            <person name="Park S."/>
        </authorList>
    </citation>
    <scope>NUCLEOTIDE SEQUENCE [LARGE SCALE GENOMIC DNA]</scope>
    <source>
        <strain evidence="1 2">Sa</strain>
    </source>
</reference>
<protein>
    <submittedName>
        <fullName evidence="1">Uncharacterized protein</fullName>
    </submittedName>
</protein>
<dbReference type="RefSeq" id="WP_253565478.1">
    <property type="nucleotide sequence ID" value="NZ_JAMZEK010000001.1"/>
</dbReference>
<proteinExistence type="predicted"/>
<dbReference type="Proteomes" id="UP001204615">
    <property type="component" value="Unassembled WGS sequence"/>
</dbReference>
<comment type="caution">
    <text evidence="1">The sequence shown here is derived from an EMBL/GenBank/DDBJ whole genome shotgun (WGS) entry which is preliminary data.</text>
</comment>